<sequence length="305" mass="33455">MASEAEVAVFTDTNLGTHLAMAVSPDTTVGDFQRELERTHCSCFPKLGKIEVYALTVKRKSCFYHLPLSMPIKYAFHHQEGTWFLHIEARTLKASNGPCLSNFAAAEVGDHKCDGNHLTNSLVQNIGQEPMISSASEYEAESADAAERELSSMTKNPTNISLREISAAGTINGYLLNCSGVSKHANSPITSRAIQSLPEDQLRTKADDCCSSIQIGGSPRFMVRTPPKQSLFLLPTAQMTGNPREKFVDSEVGKRIIIASNNIRISANKQGPATPLSRFRDGKLLRYKNLSLAKFLVFEISDSDD</sequence>
<organism evidence="1 2">
    <name type="scientific">Theobroma cacao</name>
    <name type="common">Cacao</name>
    <name type="synonym">Cocoa</name>
    <dbReference type="NCBI Taxonomy" id="3641"/>
    <lineage>
        <taxon>Eukaryota</taxon>
        <taxon>Viridiplantae</taxon>
        <taxon>Streptophyta</taxon>
        <taxon>Embryophyta</taxon>
        <taxon>Tracheophyta</taxon>
        <taxon>Spermatophyta</taxon>
        <taxon>Magnoliopsida</taxon>
        <taxon>eudicotyledons</taxon>
        <taxon>Gunneridae</taxon>
        <taxon>Pentapetalae</taxon>
        <taxon>rosids</taxon>
        <taxon>malvids</taxon>
        <taxon>Malvales</taxon>
        <taxon>Malvaceae</taxon>
        <taxon>Byttnerioideae</taxon>
        <taxon>Theobroma</taxon>
    </lineage>
</organism>
<evidence type="ECO:0000313" key="2">
    <source>
        <dbReference type="RefSeq" id="XP_017980148.1"/>
    </source>
</evidence>
<reference evidence="1" key="1">
    <citation type="journal article" date="1997" name="Nucleic Acids Res.">
        <title>tRNAscan-SE: a program for improved detection of transfer RNA genes in genomic sequence.</title>
        <authorList>
            <person name="Lowe T.M."/>
            <person name="Eddy S.R."/>
        </authorList>
    </citation>
    <scope>NUCLEOTIDE SEQUENCE [LARGE SCALE GENOMIC DNA]</scope>
    <source>
        <strain evidence="1">r\B97-61/B2</strain>
    </source>
</reference>
<evidence type="ECO:0000313" key="1">
    <source>
        <dbReference type="Proteomes" id="UP000694886"/>
    </source>
</evidence>
<dbReference type="RefSeq" id="XP_017980148.1">
    <property type="nucleotide sequence ID" value="XM_018124659.1"/>
</dbReference>
<proteinExistence type="predicted"/>
<reference evidence="2" key="2">
    <citation type="submission" date="2025-08" db="UniProtKB">
        <authorList>
            <consortium name="RefSeq"/>
        </authorList>
    </citation>
    <scope>IDENTIFICATION</scope>
</reference>
<dbReference type="Proteomes" id="UP000694886">
    <property type="component" value="Chromosome 7"/>
</dbReference>
<dbReference type="AlphaFoldDB" id="A0AB32WK12"/>
<name>A0AB32WK12_THECC</name>
<dbReference type="Gramene" id="Tc07v2_t001080.2">
    <property type="protein sequence ID" value="Tc07v2_p001080.2"/>
    <property type="gene ID" value="Tc07v2_g001080"/>
</dbReference>
<dbReference type="GeneID" id="18593271"/>
<gene>
    <name evidence="2" type="primary">LOC18593271</name>
</gene>
<accession>A0AB32WK12</accession>
<protein>
    <submittedName>
        <fullName evidence="2">Uncharacterized protein LOC18593271 isoform X1</fullName>
    </submittedName>
</protein>